<proteinExistence type="predicted"/>
<organism evidence="1 2">
    <name type="scientific">Violaceomyces palustris</name>
    <dbReference type="NCBI Taxonomy" id="1673888"/>
    <lineage>
        <taxon>Eukaryota</taxon>
        <taxon>Fungi</taxon>
        <taxon>Dikarya</taxon>
        <taxon>Basidiomycota</taxon>
        <taxon>Ustilaginomycotina</taxon>
        <taxon>Ustilaginomycetes</taxon>
        <taxon>Violaceomycetales</taxon>
        <taxon>Violaceomycetaceae</taxon>
        <taxon>Violaceomyces</taxon>
    </lineage>
</organism>
<dbReference type="EMBL" id="KZ820174">
    <property type="protein sequence ID" value="PWN48588.1"/>
    <property type="molecule type" value="Genomic_DNA"/>
</dbReference>
<accession>A0ACD0NRW4</accession>
<name>A0ACD0NRW4_9BASI</name>
<evidence type="ECO:0000313" key="1">
    <source>
        <dbReference type="EMBL" id="PWN48588.1"/>
    </source>
</evidence>
<evidence type="ECO:0000313" key="2">
    <source>
        <dbReference type="Proteomes" id="UP000245626"/>
    </source>
</evidence>
<reference evidence="1 2" key="1">
    <citation type="journal article" date="2018" name="Mol. Biol. Evol.">
        <title>Broad Genomic Sampling Reveals a Smut Pathogenic Ancestry of the Fungal Clade Ustilaginomycotina.</title>
        <authorList>
            <person name="Kijpornyongpan T."/>
            <person name="Mondo S.J."/>
            <person name="Barry K."/>
            <person name="Sandor L."/>
            <person name="Lee J."/>
            <person name="Lipzen A."/>
            <person name="Pangilinan J."/>
            <person name="LaButti K."/>
            <person name="Hainaut M."/>
            <person name="Henrissat B."/>
            <person name="Grigoriev I.V."/>
            <person name="Spatafora J.W."/>
            <person name="Aime M.C."/>
        </authorList>
    </citation>
    <scope>NUCLEOTIDE SEQUENCE [LARGE SCALE GENOMIC DNA]</scope>
    <source>
        <strain evidence="1 2">SA 807</strain>
    </source>
</reference>
<keyword evidence="2" id="KW-1185">Reference proteome</keyword>
<sequence length="243" mass="26415">MAASSALRSLFSSLSLGSSSSLKGKARKFDCSFGTPPAQQLRWLGTTRSQPRATASTAEANSLSASTSVTPQSAYVPTASLSSGPLPREPVQDTSEALRLLRTQPNHYVIASIAGRTYVLAPRDLLTVPKLRDVKVGDVIELDRIHEVGSRDYTLRAQNSLNTRRQKSALASSWAAQLAPSGLAHVGSVLGPQAVKVRCVVAEHTKGNMERILKKKRRKGYRKTITHKQPYTRLRVESIELGK</sequence>
<dbReference type="Proteomes" id="UP000245626">
    <property type="component" value="Unassembled WGS sequence"/>
</dbReference>
<protein>
    <submittedName>
        <fullName evidence="1">Uncharacterized protein</fullName>
    </submittedName>
</protein>
<gene>
    <name evidence="1" type="ORF">IE53DRAFT_187043</name>
</gene>